<dbReference type="SMART" id="SM00849">
    <property type="entry name" value="Lactamase_B"/>
    <property type="match status" value="1"/>
</dbReference>
<dbReference type="InterPro" id="IPR001018">
    <property type="entry name" value="Beta-lactamase_class-B_CS"/>
</dbReference>
<dbReference type="Proteomes" id="UP001378242">
    <property type="component" value="Unassembled WGS sequence"/>
</dbReference>
<keyword evidence="4" id="KW-0862">Zinc</keyword>
<sequence length="288" mass="30765">MLLDASAASFDLASDEAAAFSAPARSGVMSMASLGSGSKGNGTLIRTREALVLVDCGFTLKESEARLARLGVHPSQLDAVLVTHEHGDHLGGIGPLARRHGVPVHLTTGTWLAGRAKKLGTLPSRHLITPQQEFAIKDLEILPVTVPHDAREPVQFVFSRRGETATRRLGVLTDLGHVSEHVLSCFADCDGLVLEFNHDPQMLASGPYPPSLKRRVGGRLGHLANAQACAALPYLGLERLQRLVASHLSESNNHPSLAREALAPWLADDDSRLIISAQDSGFGWQAIA</sequence>
<evidence type="ECO:0000256" key="2">
    <source>
        <dbReference type="ARBA" id="ARBA00022723"/>
    </source>
</evidence>
<keyword evidence="3" id="KW-0378">Hydrolase</keyword>
<evidence type="ECO:0000256" key="1">
    <source>
        <dbReference type="ARBA" id="ARBA00001947"/>
    </source>
</evidence>
<evidence type="ECO:0000313" key="7">
    <source>
        <dbReference type="Proteomes" id="UP001378242"/>
    </source>
</evidence>
<dbReference type="PANTHER" id="PTHR47619:SF1">
    <property type="entry name" value="EXODEOXYRIBONUCLEASE WALJ"/>
    <property type="match status" value="1"/>
</dbReference>
<evidence type="ECO:0000256" key="4">
    <source>
        <dbReference type="ARBA" id="ARBA00022833"/>
    </source>
</evidence>
<protein>
    <submittedName>
        <fullName evidence="6">MBL fold metallo-hydrolase</fullName>
    </submittedName>
</protein>
<comment type="caution">
    <text evidence="6">The sequence shown here is derived from an EMBL/GenBank/DDBJ whole genome shotgun (WGS) entry which is preliminary data.</text>
</comment>
<accession>A0ABU9GGH7</accession>
<evidence type="ECO:0000259" key="5">
    <source>
        <dbReference type="SMART" id="SM00849"/>
    </source>
</evidence>
<dbReference type="InterPro" id="IPR052533">
    <property type="entry name" value="WalJ/YycJ-like"/>
</dbReference>
<keyword evidence="7" id="KW-1185">Reference proteome</keyword>
<organism evidence="6 7">
    <name type="scientific">Cobetia marina</name>
    <name type="common">Deleya marina</name>
    <dbReference type="NCBI Taxonomy" id="28258"/>
    <lineage>
        <taxon>Bacteria</taxon>
        <taxon>Pseudomonadati</taxon>
        <taxon>Pseudomonadota</taxon>
        <taxon>Gammaproteobacteria</taxon>
        <taxon>Oceanospirillales</taxon>
        <taxon>Halomonadaceae</taxon>
        <taxon>Cobetia</taxon>
    </lineage>
</organism>
<reference evidence="6 7" key="1">
    <citation type="submission" date="2024-02" db="EMBL/GenBank/DDBJ databases">
        <title>Bacteria isolated from the canopy kelp, Nereocystis luetkeana.</title>
        <authorList>
            <person name="Pfister C.A."/>
            <person name="Younker I.T."/>
            <person name="Light S.H."/>
        </authorList>
    </citation>
    <scope>NUCLEOTIDE SEQUENCE [LARGE SCALE GENOMIC DNA]</scope>
    <source>
        <strain evidence="6 7">TI.5.07</strain>
    </source>
</reference>
<dbReference type="EMBL" id="JBAKAP010000013">
    <property type="protein sequence ID" value="MEL0617584.1"/>
    <property type="molecule type" value="Genomic_DNA"/>
</dbReference>
<comment type="cofactor">
    <cofactor evidence="1">
        <name>Zn(2+)</name>
        <dbReference type="ChEBI" id="CHEBI:29105"/>
    </cofactor>
</comment>
<dbReference type="InterPro" id="IPR036866">
    <property type="entry name" value="RibonucZ/Hydroxyglut_hydro"/>
</dbReference>
<dbReference type="SUPFAM" id="SSF56281">
    <property type="entry name" value="Metallo-hydrolase/oxidoreductase"/>
    <property type="match status" value="1"/>
</dbReference>
<gene>
    <name evidence="6" type="ORF">V6243_12180</name>
</gene>
<dbReference type="PROSITE" id="PS00743">
    <property type="entry name" value="BETA_LACTAMASE_B_1"/>
    <property type="match status" value="1"/>
</dbReference>
<dbReference type="PANTHER" id="PTHR47619">
    <property type="entry name" value="METALLO-HYDROLASE YYCJ-RELATED"/>
    <property type="match status" value="1"/>
</dbReference>
<feature type="domain" description="Metallo-beta-lactamase" evidence="5">
    <location>
        <begin position="39"/>
        <end position="222"/>
    </location>
</feature>
<evidence type="ECO:0000313" key="6">
    <source>
        <dbReference type="EMBL" id="MEL0617584.1"/>
    </source>
</evidence>
<keyword evidence="2" id="KW-0479">Metal-binding</keyword>
<dbReference type="Pfam" id="PF12706">
    <property type="entry name" value="Lactamase_B_2"/>
    <property type="match status" value="1"/>
</dbReference>
<proteinExistence type="predicted"/>
<evidence type="ECO:0000256" key="3">
    <source>
        <dbReference type="ARBA" id="ARBA00022801"/>
    </source>
</evidence>
<name>A0ABU9GGH7_COBMA</name>
<dbReference type="InterPro" id="IPR001279">
    <property type="entry name" value="Metallo-B-lactamas"/>
</dbReference>
<dbReference type="Gene3D" id="3.60.15.10">
    <property type="entry name" value="Ribonuclease Z/Hydroxyacylglutathione hydrolase-like"/>
    <property type="match status" value="1"/>
</dbReference>